<feature type="transmembrane region" description="Helical" evidence="1">
    <location>
        <begin position="152"/>
        <end position="173"/>
    </location>
</feature>
<keyword evidence="1" id="KW-0812">Transmembrane</keyword>
<feature type="transmembrane region" description="Helical" evidence="1">
    <location>
        <begin position="98"/>
        <end position="125"/>
    </location>
</feature>
<dbReference type="InterPro" id="IPR037272">
    <property type="entry name" value="SNS_sf"/>
</dbReference>
<sequence length="197" mass="22589">MGNKVIIGNIKGIGWALTWLAGERLFIRSLTAAQNLIYLFASIRKRLDWAIDCDHSYNDQFCIELLRMNVSHGKMQHQPDNNWPAQQFNKYGSNPGWFLMRFCLLLPLILFTILISGLTIFGFSFNKSNEHEITPENVEKYPFQYFSEIHGFFRTTIALMDYSSAFTGILIFASSRIHSGNMPMNALALLTAQLVMH</sequence>
<evidence type="ECO:0000256" key="1">
    <source>
        <dbReference type="SAM" id="Phobius"/>
    </source>
</evidence>
<keyword evidence="1" id="KW-1133">Transmembrane helix</keyword>
<evidence type="ECO:0000313" key="3">
    <source>
        <dbReference type="WBParaSite" id="EN70_1629"/>
    </source>
</evidence>
<proteinExistence type="predicted"/>
<dbReference type="WBParaSite" id="EN70_1629">
    <property type="protein sequence ID" value="EN70_1629"/>
    <property type="gene ID" value="EN70_1629"/>
</dbReference>
<dbReference type="SUPFAM" id="SSF161070">
    <property type="entry name" value="SNF-like"/>
    <property type="match status" value="1"/>
</dbReference>
<dbReference type="Proteomes" id="UP000095285">
    <property type="component" value="Unassembled WGS sequence"/>
</dbReference>
<protein>
    <submittedName>
        <fullName evidence="3">HCO3_cotransp domain-containing protein</fullName>
    </submittedName>
</protein>
<evidence type="ECO:0000313" key="2">
    <source>
        <dbReference type="Proteomes" id="UP000095285"/>
    </source>
</evidence>
<dbReference type="eggNOG" id="KOG3660">
    <property type="taxonomic scope" value="Eukaryota"/>
</dbReference>
<reference evidence="3" key="2">
    <citation type="submission" date="2016-11" db="UniProtKB">
        <authorList>
            <consortium name="WormBaseParasite"/>
        </authorList>
    </citation>
    <scope>IDENTIFICATION</scope>
</reference>
<accession>A0A1I7VEC4</accession>
<keyword evidence="2" id="KW-1185">Reference proteome</keyword>
<organism evidence="2 3">
    <name type="scientific">Loa loa</name>
    <name type="common">Eye worm</name>
    <name type="synonym">Filaria loa</name>
    <dbReference type="NCBI Taxonomy" id="7209"/>
    <lineage>
        <taxon>Eukaryota</taxon>
        <taxon>Metazoa</taxon>
        <taxon>Ecdysozoa</taxon>
        <taxon>Nematoda</taxon>
        <taxon>Chromadorea</taxon>
        <taxon>Rhabditida</taxon>
        <taxon>Spirurina</taxon>
        <taxon>Spiruromorpha</taxon>
        <taxon>Filarioidea</taxon>
        <taxon>Onchocercidae</taxon>
        <taxon>Loa</taxon>
    </lineage>
</organism>
<reference evidence="2" key="1">
    <citation type="submission" date="2012-04" db="EMBL/GenBank/DDBJ databases">
        <title>The Genome Sequence of Loa loa.</title>
        <authorList>
            <consortium name="The Broad Institute Genome Sequencing Platform"/>
            <consortium name="Broad Institute Genome Sequencing Center for Infectious Disease"/>
            <person name="Nutman T.B."/>
            <person name="Fink D.L."/>
            <person name="Russ C."/>
            <person name="Young S."/>
            <person name="Zeng Q."/>
            <person name="Gargeya S."/>
            <person name="Alvarado L."/>
            <person name="Berlin A."/>
            <person name="Chapman S.B."/>
            <person name="Chen Z."/>
            <person name="Freedman E."/>
            <person name="Gellesch M."/>
            <person name="Goldberg J."/>
            <person name="Griggs A."/>
            <person name="Gujja S."/>
            <person name="Heilman E.R."/>
            <person name="Heiman D."/>
            <person name="Howarth C."/>
            <person name="Mehta T."/>
            <person name="Neiman D."/>
            <person name="Pearson M."/>
            <person name="Roberts A."/>
            <person name="Saif S."/>
            <person name="Shea T."/>
            <person name="Shenoy N."/>
            <person name="Sisk P."/>
            <person name="Stolte C."/>
            <person name="Sykes S."/>
            <person name="White J."/>
            <person name="Yandava C."/>
            <person name="Haas B."/>
            <person name="Henn M.R."/>
            <person name="Nusbaum C."/>
            <person name="Birren B."/>
        </authorList>
    </citation>
    <scope>NUCLEOTIDE SEQUENCE [LARGE SCALE GENOMIC DNA]</scope>
</reference>
<name>A0A1I7VEC4_LOALO</name>
<dbReference type="AlphaFoldDB" id="A0A1I7VEC4"/>
<keyword evidence="1" id="KW-0472">Membrane</keyword>